<dbReference type="CDD" id="cd14014">
    <property type="entry name" value="STKc_PknB_like"/>
    <property type="match status" value="1"/>
</dbReference>
<gene>
    <name evidence="8" type="ORF">KIH39_01380</name>
</gene>
<evidence type="ECO:0000256" key="3">
    <source>
        <dbReference type="ARBA" id="ARBA00022777"/>
    </source>
</evidence>
<dbReference type="InterPro" id="IPR000719">
    <property type="entry name" value="Prot_kinase_dom"/>
</dbReference>
<evidence type="ECO:0000256" key="4">
    <source>
        <dbReference type="ARBA" id="ARBA00022840"/>
    </source>
</evidence>
<sequence>MKLLENWAVVANADPQEIAKEIVQRKWLTPYQVKEFWKGKGDKLILKQYIIVDKIGEGGMGDVYKARHSTMDREVAIKLIRQKRLSNPDAIKRFQKEIQAAAQLQHENVVIAYDADQQGDSHFFVMEYVEGINLFELVKKSGALPVASACEYILQAAMGLQHAYERGMVHRDIKPANLLLNKTGTVKILDMGLARIDTATSADETRLTTEGITFGTPDFISPEQCRNPRDVDIRSDIYALAASLYYLLTGSPMYPTGTPAQKMIAHNTEPIPTVDRIDMPAGLPEIITKALAKDPALRYQTPVEFAEALKPYAPRTNTVLTGLMAKLGTEEVADTIPEVAPYEPDTASRFRFASLNTERPVRGNKSESHSNKKMMLVISTVCVLALILLLILLVLTNDPGAKKNLKTREIWKSNLG</sequence>
<keyword evidence="8" id="KW-0723">Serine/threonine-protein kinase</keyword>
<evidence type="ECO:0000256" key="2">
    <source>
        <dbReference type="ARBA" id="ARBA00022741"/>
    </source>
</evidence>
<keyword evidence="9" id="KW-1185">Reference proteome</keyword>
<dbReference type="PANTHER" id="PTHR43289:SF6">
    <property type="entry name" value="SERINE_THREONINE-PROTEIN KINASE NEKL-3"/>
    <property type="match status" value="1"/>
</dbReference>
<keyword evidence="3 8" id="KW-0418">Kinase</keyword>
<dbReference type="InterPro" id="IPR017441">
    <property type="entry name" value="Protein_kinase_ATP_BS"/>
</dbReference>
<evidence type="ECO:0000259" key="7">
    <source>
        <dbReference type="PROSITE" id="PS50011"/>
    </source>
</evidence>
<dbReference type="AlphaFoldDB" id="A0A8E6B755"/>
<keyword evidence="1" id="KW-0808">Transferase</keyword>
<dbReference type="Proteomes" id="UP000676194">
    <property type="component" value="Chromosome"/>
</dbReference>
<evidence type="ECO:0000313" key="8">
    <source>
        <dbReference type="EMBL" id="QVL32597.1"/>
    </source>
</evidence>
<feature type="binding site" evidence="5">
    <location>
        <position position="78"/>
    </location>
    <ligand>
        <name>ATP</name>
        <dbReference type="ChEBI" id="CHEBI:30616"/>
    </ligand>
</feature>
<dbReference type="Pfam" id="PF00069">
    <property type="entry name" value="Pkinase"/>
    <property type="match status" value="1"/>
</dbReference>
<proteinExistence type="predicted"/>
<reference evidence="8" key="1">
    <citation type="submission" date="2021-05" db="EMBL/GenBank/DDBJ databases">
        <title>Complete genome sequence of the cellulolytic planctomycete Telmatocola sphagniphila SP2T and characterization of the first cellulase from planctomycetes.</title>
        <authorList>
            <person name="Rakitin A.L."/>
            <person name="Beletsky A.V."/>
            <person name="Naumoff D.G."/>
            <person name="Kulichevskaya I.S."/>
            <person name="Mardanov A.V."/>
            <person name="Ravin N.V."/>
            <person name="Dedysh S.N."/>
        </authorList>
    </citation>
    <scope>NUCLEOTIDE SEQUENCE</scope>
    <source>
        <strain evidence="8">SP2T</strain>
    </source>
</reference>
<dbReference type="Gene3D" id="1.10.510.10">
    <property type="entry name" value="Transferase(Phosphotransferase) domain 1"/>
    <property type="match status" value="1"/>
</dbReference>
<evidence type="ECO:0000256" key="1">
    <source>
        <dbReference type="ARBA" id="ARBA00022679"/>
    </source>
</evidence>
<dbReference type="PROSITE" id="PS50011">
    <property type="entry name" value="PROTEIN_KINASE_DOM"/>
    <property type="match status" value="1"/>
</dbReference>
<dbReference type="SUPFAM" id="SSF56112">
    <property type="entry name" value="Protein kinase-like (PK-like)"/>
    <property type="match status" value="1"/>
</dbReference>
<dbReference type="RefSeq" id="WP_213497489.1">
    <property type="nucleotide sequence ID" value="NZ_CP074694.1"/>
</dbReference>
<keyword evidence="2 5" id="KW-0547">Nucleotide-binding</keyword>
<evidence type="ECO:0000256" key="6">
    <source>
        <dbReference type="SAM" id="Phobius"/>
    </source>
</evidence>
<dbReference type="EMBL" id="CP074694">
    <property type="protein sequence ID" value="QVL32597.1"/>
    <property type="molecule type" value="Genomic_DNA"/>
</dbReference>
<dbReference type="PROSITE" id="PS00108">
    <property type="entry name" value="PROTEIN_KINASE_ST"/>
    <property type="match status" value="1"/>
</dbReference>
<accession>A0A8E6B755</accession>
<keyword evidence="6" id="KW-0812">Transmembrane</keyword>
<dbReference type="PROSITE" id="PS00107">
    <property type="entry name" value="PROTEIN_KINASE_ATP"/>
    <property type="match status" value="1"/>
</dbReference>
<feature type="transmembrane region" description="Helical" evidence="6">
    <location>
        <begin position="374"/>
        <end position="396"/>
    </location>
</feature>
<dbReference type="Gene3D" id="3.30.200.20">
    <property type="entry name" value="Phosphorylase Kinase, domain 1"/>
    <property type="match status" value="1"/>
</dbReference>
<dbReference type="InterPro" id="IPR008271">
    <property type="entry name" value="Ser/Thr_kinase_AS"/>
</dbReference>
<organism evidence="8 9">
    <name type="scientific">Telmatocola sphagniphila</name>
    <dbReference type="NCBI Taxonomy" id="1123043"/>
    <lineage>
        <taxon>Bacteria</taxon>
        <taxon>Pseudomonadati</taxon>
        <taxon>Planctomycetota</taxon>
        <taxon>Planctomycetia</taxon>
        <taxon>Gemmatales</taxon>
        <taxon>Gemmataceae</taxon>
    </lineage>
</organism>
<name>A0A8E6B755_9BACT</name>
<feature type="domain" description="Protein kinase" evidence="7">
    <location>
        <begin position="49"/>
        <end position="313"/>
    </location>
</feature>
<keyword evidence="6" id="KW-1133">Transmembrane helix</keyword>
<dbReference type="GO" id="GO:0004674">
    <property type="term" value="F:protein serine/threonine kinase activity"/>
    <property type="evidence" value="ECO:0007669"/>
    <property type="project" value="UniProtKB-KW"/>
</dbReference>
<dbReference type="SMART" id="SM00220">
    <property type="entry name" value="S_TKc"/>
    <property type="match status" value="1"/>
</dbReference>
<keyword evidence="4 5" id="KW-0067">ATP-binding</keyword>
<dbReference type="PANTHER" id="PTHR43289">
    <property type="entry name" value="MITOGEN-ACTIVATED PROTEIN KINASE KINASE KINASE 20-RELATED"/>
    <property type="match status" value="1"/>
</dbReference>
<keyword evidence="6" id="KW-0472">Membrane</keyword>
<evidence type="ECO:0000313" key="9">
    <source>
        <dbReference type="Proteomes" id="UP000676194"/>
    </source>
</evidence>
<dbReference type="InterPro" id="IPR011009">
    <property type="entry name" value="Kinase-like_dom_sf"/>
</dbReference>
<dbReference type="KEGG" id="tsph:KIH39_01380"/>
<dbReference type="GO" id="GO:0005524">
    <property type="term" value="F:ATP binding"/>
    <property type="evidence" value="ECO:0007669"/>
    <property type="project" value="UniProtKB-UniRule"/>
</dbReference>
<protein>
    <submittedName>
        <fullName evidence="8">Serine/threonine protein kinase</fullName>
    </submittedName>
</protein>
<evidence type="ECO:0000256" key="5">
    <source>
        <dbReference type="PROSITE-ProRule" id="PRU10141"/>
    </source>
</evidence>